<dbReference type="Gene3D" id="1.10.287.70">
    <property type="match status" value="1"/>
</dbReference>
<dbReference type="Gene3D" id="1.20.120.350">
    <property type="entry name" value="Voltage-gated potassium channels. Chain C"/>
    <property type="match status" value="1"/>
</dbReference>
<feature type="transmembrane region" description="Helical" evidence="12">
    <location>
        <begin position="160"/>
        <end position="182"/>
    </location>
</feature>
<evidence type="ECO:0000256" key="2">
    <source>
        <dbReference type="ARBA" id="ARBA00022448"/>
    </source>
</evidence>
<evidence type="ECO:0000259" key="13">
    <source>
        <dbReference type="Pfam" id="PF00520"/>
    </source>
</evidence>
<name>A0ABT7T195_9ALTE</name>
<proteinExistence type="predicted"/>
<sequence>MSINALQSKLYLILKPSDERNHHGMWFDWFLIVLILANVVAVILETMPEYQATYEEQFRIFEIISVAIFTIEYVFRVWTCVLEPQSTKAPESQAKQRFKFVLRPMSVVDLLAILPFYLSVFIAIDLRVLRLFRLVRLFKLGRYSRAMQTLQTVIAREFRVIVAALGVLMITMVIAATVMYHLERYAQPEHFGTIPDALWWSVVTLSTVGYGDVVPVTTAGKLFAGFAVLVGVALFALPAGILASSFMEQMALRRDSFRQRVLELLNDGHLSLGDLDQLEHVRQSLGLDKEEAALLIKSLNTQREVLKPKS</sequence>
<dbReference type="EMBL" id="JAUCBP010000013">
    <property type="protein sequence ID" value="MDM7862225.1"/>
    <property type="molecule type" value="Genomic_DNA"/>
</dbReference>
<evidence type="ECO:0000256" key="6">
    <source>
        <dbReference type="ARBA" id="ARBA00022882"/>
    </source>
</evidence>
<keyword evidence="3" id="KW-0633">Potassium transport</keyword>
<keyword evidence="4 12" id="KW-0812">Transmembrane</keyword>
<keyword evidence="6" id="KW-0851">Voltage-gated channel</keyword>
<keyword evidence="5" id="KW-0631">Potassium channel</keyword>
<dbReference type="PRINTS" id="PR00169">
    <property type="entry name" value="KCHANNEL"/>
</dbReference>
<evidence type="ECO:0000256" key="12">
    <source>
        <dbReference type="SAM" id="Phobius"/>
    </source>
</evidence>
<dbReference type="Proteomes" id="UP001234343">
    <property type="component" value="Unassembled WGS sequence"/>
</dbReference>
<comment type="subcellular location">
    <subcellularLocation>
        <location evidence="1">Membrane</location>
        <topology evidence="1">Multi-pass membrane protein</topology>
    </subcellularLocation>
</comment>
<evidence type="ECO:0000256" key="5">
    <source>
        <dbReference type="ARBA" id="ARBA00022826"/>
    </source>
</evidence>
<evidence type="ECO:0000256" key="7">
    <source>
        <dbReference type="ARBA" id="ARBA00022958"/>
    </source>
</evidence>
<feature type="domain" description="Ion transport" evidence="13">
    <location>
        <begin position="25"/>
        <end position="249"/>
    </location>
</feature>
<organism evidence="14 15">
    <name type="scientific">Alteromonas arenosi</name>
    <dbReference type="NCBI Taxonomy" id="3055817"/>
    <lineage>
        <taxon>Bacteria</taxon>
        <taxon>Pseudomonadati</taxon>
        <taxon>Pseudomonadota</taxon>
        <taxon>Gammaproteobacteria</taxon>
        <taxon>Alteromonadales</taxon>
        <taxon>Alteromonadaceae</taxon>
        <taxon>Alteromonas/Salinimonas group</taxon>
        <taxon>Alteromonas</taxon>
    </lineage>
</organism>
<evidence type="ECO:0000256" key="3">
    <source>
        <dbReference type="ARBA" id="ARBA00022538"/>
    </source>
</evidence>
<evidence type="ECO:0000256" key="4">
    <source>
        <dbReference type="ARBA" id="ARBA00022692"/>
    </source>
</evidence>
<keyword evidence="2" id="KW-0813">Transport</keyword>
<evidence type="ECO:0000313" key="14">
    <source>
        <dbReference type="EMBL" id="MDM7862225.1"/>
    </source>
</evidence>
<keyword evidence="10 12" id="KW-0472">Membrane</keyword>
<feature type="transmembrane region" description="Helical" evidence="12">
    <location>
        <begin position="26"/>
        <end position="46"/>
    </location>
</feature>
<dbReference type="Pfam" id="PF00520">
    <property type="entry name" value="Ion_trans"/>
    <property type="match status" value="1"/>
</dbReference>
<evidence type="ECO:0000256" key="10">
    <source>
        <dbReference type="ARBA" id="ARBA00023136"/>
    </source>
</evidence>
<gene>
    <name evidence="14" type="ORF">QTP81_16585</name>
</gene>
<evidence type="ECO:0000256" key="11">
    <source>
        <dbReference type="ARBA" id="ARBA00023303"/>
    </source>
</evidence>
<dbReference type="SUPFAM" id="SSF81324">
    <property type="entry name" value="Voltage-gated potassium channels"/>
    <property type="match status" value="1"/>
</dbReference>
<keyword evidence="15" id="KW-1185">Reference proteome</keyword>
<comment type="caution">
    <text evidence="14">The sequence shown here is derived from an EMBL/GenBank/DDBJ whole genome shotgun (WGS) entry which is preliminary data.</text>
</comment>
<evidence type="ECO:0000256" key="9">
    <source>
        <dbReference type="ARBA" id="ARBA00023065"/>
    </source>
</evidence>
<keyword evidence="7" id="KW-0630">Potassium</keyword>
<dbReference type="PANTHER" id="PTHR11537">
    <property type="entry name" value="VOLTAGE-GATED POTASSIUM CHANNEL"/>
    <property type="match status" value="1"/>
</dbReference>
<accession>A0ABT7T195</accession>
<reference evidence="14 15" key="1">
    <citation type="submission" date="2023-06" db="EMBL/GenBank/DDBJ databases">
        <title>Alteromonas sp. ASW11-36 isolated from intertidal sand.</title>
        <authorList>
            <person name="Li Y."/>
        </authorList>
    </citation>
    <scope>NUCLEOTIDE SEQUENCE [LARGE SCALE GENOMIC DNA]</scope>
    <source>
        <strain evidence="14 15">ASW11-36</strain>
    </source>
</reference>
<dbReference type="InterPro" id="IPR028325">
    <property type="entry name" value="VG_K_chnl"/>
</dbReference>
<protein>
    <submittedName>
        <fullName evidence="14">Ion transporter</fullName>
    </submittedName>
</protein>
<evidence type="ECO:0000313" key="15">
    <source>
        <dbReference type="Proteomes" id="UP001234343"/>
    </source>
</evidence>
<keyword evidence="9" id="KW-0406">Ion transport</keyword>
<keyword evidence="11" id="KW-0407">Ion channel</keyword>
<feature type="transmembrane region" description="Helical" evidence="12">
    <location>
        <begin position="222"/>
        <end position="244"/>
    </location>
</feature>
<dbReference type="PANTHER" id="PTHR11537:SF254">
    <property type="entry name" value="POTASSIUM VOLTAGE-GATED CHANNEL PROTEIN SHAB"/>
    <property type="match status" value="1"/>
</dbReference>
<dbReference type="InterPro" id="IPR027359">
    <property type="entry name" value="Volt_channel_dom_sf"/>
</dbReference>
<feature type="transmembrane region" description="Helical" evidence="12">
    <location>
        <begin position="58"/>
        <end position="78"/>
    </location>
</feature>
<dbReference type="RefSeq" id="WP_289367051.1">
    <property type="nucleotide sequence ID" value="NZ_JAUCBP010000013.1"/>
</dbReference>
<dbReference type="InterPro" id="IPR005821">
    <property type="entry name" value="Ion_trans_dom"/>
</dbReference>
<evidence type="ECO:0000256" key="1">
    <source>
        <dbReference type="ARBA" id="ARBA00004141"/>
    </source>
</evidence>
<keyword evidence="8 12" id="KW-1133">Transmembrane helix</keyword>
<feature type="transmembrane region" description="Helical" evidence="12">
    <location>
        <begin position="110"/>
        <end position="129"/>
    </location>
</feature>
<evidence type="ECO:0000256" key="8">
    <source>
        <dbReference type="ARBA" id="ARBA00022989"/>
    </source>
</evidence>